<protein>
    <submittedName>
        <fullName evidence="2">Uncharacterized protein</fullName>
    </submittedName>
</protein>
<name>A0A401FZ42_9BACT</name>
<proteinExistence type="predicted"/>
<accession>A0A401FZ42</accession>
<comment type="caution">
    <text evidence="2">The sequence shown here is derived from an EMBL/GenBank/DDBJ whole genome shotgun (WGS) entry which is preliminary data.</text>
</comment>
<reference evidence="3" key="1">
    <citation type="submission" date="2017-11" db="EMBL/GenBank/DDBJ databases">
        <authorList>
            <person name="Watanabe M."/>
            <person name="Kojima H."/>
        </authorList>
    </citation>
    <scope>NUCLEOTIDE SEQUENCE [LARGE SCALE GENOMIC DNA]</scope>
    <source>
        <strain evidence="3">Tokyo 01</strain>
    </source>
</reference>
<evidence type="ECO:0000313" key="2">
    <source>
        <dbReference type="EMBL" id="GBC62234.1"/>
    </source>
</evidence>
<dbReference type="AlphaFoldDB" id="A0A401FZ42"/>
<feature type="region of interest" description="Disordered" evidence="1">
    <location>
        <begin position="1"/>
        <end position="20"/>
    </location>
</feature>
<keyword evidence="3" id="KW-1185">Reference proteome</keyword>
<sequence>MGGQSGNWLSYPDSDSPAIRSDSLKNKTGFRQFSQSGKPGYELPVLLLLSEKSEAEFPAAIFAEVVVSVNIIKHRFEFVPFGVQTSSLRLLFLKTVREFCTNKLPVGYDRQLIM</sequence>
<evidence type="ECO:0000313" key="3">
    <source>
        <dbReference type="Proteomes" id="UP000288096"/>
    </source>
</evidence>
<organism evidence="2 3">
    <name type="scientific">Desulfonema ishimotonii</name>
    <dbReference type="NCBI Taxonomy" id="45657"/>
    <lineage>
        <taxon>Bacteria</taxon>
        <taxon>Pseudomonadati</taxon>
        <taxon>Thermodesulfobacteriota</taxon>
        <taxon>Desulfobacteria</taxon>
        <taxon>Desulfobacterales</taxon>
        <taxon>Desulfococcaceae</taxon>
        <taxon>Desulfonema</taxon>
    </lineage>
</organism>
<evidence type="ECO:0000256" key="1">
    <source>
        <dbReference type="SAM" id="MobiDB-lite"/>
    </source>
</evidence>
<reference evidence="3" key="2">
    <citation type="submission" date="2019-01" db="EMBL/GenBank/DDBJ databases">
        <title>Genome sequence of Desulfonema ishimotonii strain Tokyo 01.</title>
        <authorList>
            <person name="Fukui M."/>
        </authorList>
    </citation>
    <scope>NUCLEOTIDE SEQUENCE [LARGE SCALE GENOMIC DNA]</scope>
    <source>
        <strain evidence="3">Tokyo 01</strain>
    </source>
</reference>
<gene>
    <name evidence="2" type="ORF">DENIS_3203</name>
</gene>
<dbReference type="Proteomes" id="UP000288096">
    <property type="component" value="Unassembled WGS sequence"/>
</dbReference>
<dbReference type="EMBL" id="BEXT01000001">
    <property type="protein sequence ID" value="GBC62234.1"/>
    <property type="molecule type" value="Genomic_DNA"/>
</dbReference>